<dbReference type="eggNOG" id="KOG3103">
    <property type="taxonomic scope" value="Eukaryota"/>
</dbReference>
<dbReference type="GeneID" id="20086988"/>
<gene>
    <name evidence="9" type="ORF">H310_09938</name>
</gene>
<evidence type="ECO:0000256" key="3">
    <source>
        <dbReference type="ARBA" id="ARBA00022692"/>
    </source>
</evidence>
<dbReference type="GO" id="GO:0000139">
    <property type="term" value="C:Golgi membrane"/>
    <property type="evidence" value="ECO:0007669"/>
    <property type="project" value="UniProtKB-SubCell"/>
</dbReference>
<comment type="caution">
    <text evidence="6">Lacks conserved residue(s) required for the propagation of feature annotation.</text>
</comment>
<keyword evidence="5 6" id="KW-0472">Membrane</keyword>
<sequence>MYNQGQHPHGGYDHQFGYANQNYSQHTTSDAHAGSYGAPQSAGHSTYPGGQGFVQSTYTQQPHPPGGPWYAGDLSAPSSSPLAGSMGSLGDQSVSYGDDFENEPPLMEELGINFEHIWTKTQAVLIPTTSVSEHILDDVDLAGPLVFAFGFGMLLLMSAKIHFGYIYGFGLVGCLSMWTLMNLISPTKTIDVYRVCSVLGYSWLPIILLAAINIVAPIKDLKAIGFVLAFLCVAWSTQAATRFFDKYLHMKEQRWLIAYPTAMVYTCFVLITVF</sequence>
<protein>
    <recommendedName>
        <fullName evidence="6">Protein YIPF</fullName>
    </recommendedName>
</protein>
<dbReference type="STRING" id="157072.A0A024TSX1"/>
<evidence type="ECO:0000313" key="9">
    <source>
        <dbReference type="EMBL" id="ETV97133.1"/>
    </source>
</evidence>
<feature type="region of interest" description="Disordered" evidence="7">
    <location>
        <begin position="25"/>
        <end position="74"/>
    </location>
</feature>
<feature type="transmembrane region" description="Helical" evidence="6">
    <location>
        <begin position="224"/>
        <end position="244"/>
    </location>
</feature>
<accession>A0A024TSX1</accession>
<evidence type="ECO:0000256" key="6">
    <source>
        <dbReference type="RuleBase" id="RU361264"/>
    </source>
</evidence>
<dbReference type="InterPro" id="IPR006977">
    <property type="entry name" value="Yip1_dom"/>
</dbReference>
<proteinExistence type="inferred from homology"/>
<dbReference type="PANTHER" id="PTHR21236">
    <property type="entry name" value="GOLGI MEMBRANE PROTEIN YIP1"/>
    <property type="match status" value="1"/>
</dbReference>
<dbReference type="EMBL" id="KI913974">
    <property type="protein sequence ID" value="ETV97133.1"/>
    <property type="molecule type" value="Genomic_DNA"/>
</dbReference>
<dbReference type="RefSeq" id="XP_008874379.1">
    <property type="nucleotide sequence ID" value="XM_008876157.1"/>
</dbReference>
<dbReference type="PANTHER" id="PTHR21236:SF2">
    <property type="entry name" value="PROTEIN YIPF"/>
    <property type="match status" value="1"/>
</dbReference>
<evidence type="ECO:0000259" key="8">
    <source>
        <dbReference type="Pfam" id="PF04893"/>
    </source>
</evidence>
<feature type="transmembrane region" description="Helical" evidence="6">
    <location>
        <begin position="256"/>
        <end position="273"/>
    </location>
</feature>
<name>A0A024TSX1_9STRA</name>
<evidence type="ECO:0000256" key="1">
    <source>
        <dbReference type="ARBA" id="ARBA00004141"/>
    </source>
</evidence>
<keyword evidence="4 6" id="KW-1133">Transmembrane helix</keyword>
<feature type="transmembrane region" description="Helical" evidence="6">
    <location>
        <begin position="165"/>
        <end position="184"/>
    </location>
</feature>
<dbReference type="Pfam" id="PF04893">
    <property type="entry name" value="Yip1"/>
    <property type="match status" value="1"/>
</dbReference>
<dbReference type="InterPro" id="IPR045231">
    <property type="entry name" value="Yip1/4-like"/>
</dbReference>
<comment type="subcellular location">
    <subcellularLocation>
        <location evidence="6">Golgi apparatus membrane</location>
        <topology evidence="6">Multi-pass membrane protein</topology>
    </subcellularLocation>
    <subcellularLocation>
        <location evidence="1">Membrane</location>
        <topology evidence="1">Multi-pass membrane protein</topology>
    </subcellularLocation>
</comment>
<comment type="similarity">
    <text evidence="2 6">Belongs to the YIP1 family.</text>
</comment>
<reference evidence="9" key="1">
    <citation type="submission" date="2013-12" db="EMBL/GenBank/DDBJ databases">
        <title>The Genome Sequence of Aphanomyces invadans NJM9701.</title>
        <authorList>
            <consortium name="The Broad Institute Genomics Platform"/>
            <person name="Russ C."/>
            <person name="Tyler B."/>
            <person name="van West P."/>
            <person name="Dieguez-Uribeondo J."/>
            <person name="Young S.K."/>
            <person name="Zeng Q."/>
            <person name="Gargeya S."/>
            <person name="Fitzgerald M."/>
            <person name="Abouelleil A."/>
            <person name="Alvarado L."/>
            <person name="Chapman S.B."/>
            <person name="Gainer-Dewar J."/>
            <person name="Goldberg J."/>
            <person name="Griggs A."/>
            <person name="Gujja S."/>
            <person name="Hansen M."/>
            <person name="Howarth C."/>
            <person name="Imamovic A."/>
            <person name="Ireland A."/>
            <person name="Larimer J."/>
            <person name="McCowan C."/>
            <person name="Murphy C."/>
            <person name="Pearson M."/>
            <person name="Poon T.W."/>
            <person name="Priest M."/>
            <person name="Roberts A."/>
            <person name="Saif S."/>
            <person name="Shea T."/>
            <person name="Sykes S."/>
            <person name="Wortman J."/>
            <person name="Nusbaum C."/>
            <person name="Birren B."/>
        </authorList>
    </citation>
    <scope>NUCLEOTIDE SEQUENCE [LARGE SCALE GENOMIC DNA]</scope>
    <source>
        <strain evidence="9">NJM9701</strain>
    </source>
</reference>
<keyword evidence="3 6" id="KW-0812">Transmembrane</keyword>
<dbReference type="GO" id="GO:0005802">
    <property type="term" value="C:trans-Golgi network"/>
    <property type="evidence" value="ECO:0007669"/>
    <property type="project" value="TreeGrafter"/>
</dbReference>
<evidence type="ECO:0000256" key="5">
    <source>
        <dbReference type="ARBA" id="ARBA00023136"/>
    </source>
</evidence>
<organism evidence="9">
    <name type="scientific">Aphanomyces invadans</name>
    <dbReference type="NCBI Taxonomy" id="157072"/>
    <lineage>
        <taxon>Eukaryota</taxon>
        <taxon>Sar</taxon>
        <taxon>Stramenopiles</taxon>
        <taxon>Oomycota</taxon>
        <taxon>Saprolegniomycetes</taxon>
        <taxon>Saprolegniales</taxon>
        <taxon>Verrucalvaceae</taxon>
        <taxon>Aphanomyces</taxon>
    </lineage>
</organism>
<dbReference type="AlphaFoldDB" id="A0A024TSX1"/>
<dbReference type="GO" id="GO:0006888">
    <property type="term" value="P:endoplasmic reticulum to Golgi vesicle-mediated transport"/>
    <property type="evidence" value="ECO:0007669"/>
    <property type="project" value="InterPro"/>
</dbReference>
<evidence type="ECO:0000256" key="2">
    <source>
        <dbReference type="ARBA" id="ARBA00010596"/>
    </source>
</evidence>
<feature type="domain" description="Yip1" evidence="8">
    <location>
        <begin position="126"/>
        <end position="272"/>
    </location>
</feature>
<feature type="transmembrane region" description="Helical" evidence="6">
    <location>
        <begin position="196"/>
        <end position="218"/>
    </location>
</feature>
<dbReference type="VEuPathDB" id="FungiDB:H310_09938"/>
<evidence type="ECO:0000256" key="7">
    <source>
        <dbReference type="SAM" id="MobiDB-lite"/>
    </source>
</evidence>
<dbReference type="OrthoDB" id="440385at2759"/>
<evidence type="ECO:0000256" key="4">
    <source>
        <dbReference type="ARBA" id="ARBA00022989"/>
    </source>
</evidence>
<dbReference type="GO" id="GO:0048280">
    <property type="term" value="P:vesicle fusion with Golgi apparatus"/>
    <property type="evidence" value="ECO:0007669"/>
    <property type="project" value="TreeGrafter"/>
</dbReference>